<evidence type="ECO:0000313" key="2">
    <source>
        <dbReference type="Proteomes" id="UP000002255"/>
    </source>
</evidence>
<accession>D1BS77</accession>
<keyword evidence="1" id="KW-0418">Kinase</keyword>
<sequence length="178" mass="20443">MTAPRRLRVVGTSGAGKTTFARAVAARLGLAHLELDELFWDSGWTFRAPDDVDRRLAEFLAADGADGWVACGNWASKLDGRFGDYDALVWLDYSRARVMARVIWRTLVRVVTRRELWHGNRERLANLFSRDPEDNIVLWSWTSFADNRERYAEQAATDPRVVRLRSPREARHWLDALG</sequence>
<keyword evidence="1" id="KW-0808">Transferase</keyword>
<dbReference type="Proteomes" id="UP000002255">
    <property type="component" value="Chromosome"/>
</dbReference>
<dbReference type="InterPro" id="IPR052922">
    <property type="entry name" value="Cytidylate_Kinase-2"/>
</dbReference>
<evidence type="ECO:0000313" key="1">
    <source>
        <dbReference type="EMBL" id="ACZ30569.1"/>
    </source>
</evidence>
<dbReference type="GO" id="GO:0016301">
    <property type="term" value="F:kinase activity"/>
    <property type="evidence" value="ECO:0007669"/>
    <property type="project" value="UniProtKB-KW"/>
</dbReference>
<dbReference type="STRING" id="446471.Xcel_1539"/>
<dbReference type="KEGG" id="xce:Xcel_1539"/>
<name>D1BS77_XYLCX</name>
<dbReference type="AlphaFoldDB" id="D1BS77"/>
<protein>
    <submittedName>
        <fullName evidence="1">Adenylate kinase</fullName>
    </submittedName>
</protein>
<dbReference type="Gene3D" id="3.40.50.300">
    <property type="entry name" value="P-loop containing nucleotide triphosphate hydrolases"/>
    <property type="match status" value="1"/>
</dbReference>
<reference evidence="1 2" key="2">
    <citation type="journal article" date="2010" name="Stand. Genomic Sci.">
        <title>Complete genome sequence of Xylanimonas cellulosilytica type strain (XIL07).</title>
        <authorList>
            <person name="Foster B."/>
            <person name="Pukall R."/>
            <person name="Abt B."/>
            <person name="Nolan M."/>
            <person name="Glavina Del Rio T."/>
            <person name="Chen F."/>
            <person name="Lucas S."/>
            <person name="Tice H."/>
            <person name="Pitluck S."/>
            <person name="Cheng J.-F."/>
            <person name="Chertkov O."/>
            <person name="Brettin T."/>
            <person name="Han C."/>
            <person name="Detter J.C."/>
            <person name="Bruce D."/>
            <person name="Goodwin L."/>
            <person name="Ivanova N."/>
            <person name="Mavromatis K."/>
            <person name="Pati A."/>
            <person name="Mikhailova N."/>
            <person name="Chen A."/>
            <person name="Palaniappan K."/>
            <person name="Land M."/>
            <person name="Hauser L."/>
            <person name="Chang Y.-J."/>
            <person name="Jeffries C.D."/>
            <person name="Chain P."/>
            <person name="Rohde M."/>
            <person name="Goeker M."/>
            <person name="Bristow J."/>
            <person name="Eisen J.A."/>
            <person name="Markowitz V."/>
            <person name="Hugenholtz P."/>
            <person name="Kyrpides N.C."/>
            <person name="Klenk H.-P."/>
            <person name="Lapidus A."/>
        </authorList>
    </citation>
    <scope>NUCLEOTIDE SEQUENCE [LARGE SCALE GENOMIC DNA]</scope>
    <source>
        <strain evidence="2">DSM 15894 / CECT 5975 / LMG 20990 / XIL07</strain>
    </source>
</reference>
<dbReference type="SUPFAM" id="SSF52540">
    <property type="entry name" value="P-loop containing nucleoside triphosphate hydrolases"/>
    <property type="match status" value="1"/>
</dbReference>
<dbReference type="PANTHER" id="PTHR37816">
    <property type="entry name" value="YALI0E33011P"/>
    <property type="match status" value="1"/>
</dbReference>
<dbReference type="HOGENOM" id="CLU_092618_1_1_11"/>
<dbReference type="EMBL" id="CP001821">
    <property type="protein sequence ID" value="ACZ30569.1"/>
    <property type="molecule type" value="Genomic_DNA"/>
</dbReference>
<dbReference type="PANTHER" id="PTHR37816:SF1">
    <property type="entry name" value="TOXIN"/>
    <property type="match status" value="1"/>
</dbReference>
<keyword evidence="2" id="KW-1185">Reference proteome</keyword>
<reference evidence="2" key="1">
    <citation type="submission" date="2009-11" db="EMBL/GenBank/DDBJ databases">
        <title>The complete chromosome of Xylanimonas cellulosilytica DSM 15894.</title>
        <authorList>
            <consortium name="US DOE Joint Genome Institute (JGI-PGF)"/>
            <person name="Lucas S."/>
            <person name="Copeland A."/>
            <person name="Lapidus A."/>
            <person name="Glavina del Rio T."/>
            <person name="Dalin E."/>
            <person name="Tice H."/>
            <person name="Bruce D."/>
            <person name="Goodwin L."/>
            <person name="Pitluck S."/>
            <person name="Kyrpides N."/>
            <person name="Mavromatis K."/>
            <person name="Ivanova N."/>
            <person name="Mikhailova N."/>
            <person name="Foster B."/>
            <person name="Clum A."/>
            <person name="Brettin T."/>
            <person name="Detter J.C."/>
            <person name="Han C."/>
            <person name="Larimer F."/>
            <person name="Land M."/>
            <person name="Hauser L."/>
            <person name="Markowitz V."/>
            <person name="Cheng J.F."/>
            <person name="Hugenholtz P."/>
            <person name="Woyke T."/>
            <person name="Wu D."/>
            <person name="Gehrich-Schroeter G."/>
            <person name="Schneider S."/>
            <person name="Pukall S.R."/>
            <person name="Klenk H.P."/>
            <person name="Eisen J.A."/>
        </authorList>
    </citation>
    <scope>NUCLEOTIDE SEQUENCE [LARGE SCALE GENOMIC DNA]</scope>
    <source>
        <strain evidence="2">DSM 15894 / CECT 5975 / LMG 20990 / XIL07</strain>
    </source>
</reference>
<gene>
    <name evidence="1" type="ordered locus">Xcel_1539</name>
</gene>
<organism evidence="1 2">
    <name type="scientific">Xylanimonas cellulosilytica (strain DSM 15894 / JCM 12276 / CECT 5975 / KCTC 9989 / LMG 20990 / NBRC 107835 / XIL07)</name>
    <dbReference type="NCBI Taxonomy" id="446471"/>
    <lineage>
        <taxon>Bacteria</taxon>
        <taxon>Bacillati</taxon>
        <taxon>Actinomycetota</taxon>
        <taxon>Actinomycetes</taxon>
        <taxon>Micrococcales</taxon>
        <taxon>Promicromonosporaceae</taxon>
        <taxon>Xylanimonas</taxon>
    </lineage>
</organism>
<proteinExistence type="predicted"/>
<dbReference type="InterPro" id="IPR027417">
    <property type="entry name" value="P-loop_NTPase"/>
</dbReference>
<dbReference type="eggNOG" id="COG0563">
    <property type="taxonomic scope" value="Bacteria"/>
</dbReference>
<dbReference type="RefSeq" id="WP_012878311.1">
    <property type="nucleotide sequence ID" value="NC_013530.1"/>
</dbReference>
<dbReference type="OrthoDB" id="3199600at2"/>